<dbReference type="RefSeq" id="XP_070888871.1">
    <property type="nucleotide sequence ID" value="XM_071028510.1"/>
</dbReference>
<dbReference type="Proteomes" id="UP001610432">
    <property type="component" value="Unassembled WGS sequence"/>
</dbReference>
<reference evidence="6 7" key="1">
    <citation type="submission" date="2024-07" db="EMBL/GenBank/DDBJ databases">
        <title>Section-level genome sequencing and comparative genomics of Aspergillus sections Usti and Cavernicolus.</title>
        <authorList>
            <consortium name="Lawrence Berkeley National Laboratory"/>
            <person name="Nybo J.L."/>
            <person name="Vesth T.C."/>
            <person name="Theobald S."/>
            <person name="Frisvad J.C."/>
            <person name="Larsen T.O."/>
            <person name="Kjaerboelling I."/>
            <person name="Rothschild-Mancinelli K."/>
            <person name="Lyhne E.K."/>
            <person name="Kogle M.E."/>
            <person name="Barry K."/>
            <person name="Clum A."/>
            <person name="Na H."/>
            <person name="Ledsgaard L."/>
            <person name="Lin J."/>
            <person name="Lipzen A."/>
            <person name="Kuo A."/>
            <person name="Riley R."/>
            <person name="Mondo S."/>
            <person name="Labutti K."/>
            <person name="Haridas S."/>
            <person name="Pangalinan J."/>
            <person name="Salamov A.A."/>
            <person name="Simmons B.A."/>
            <person name="Magnuson J.K."/>
            <person name="Chen J."/>
            <person name="Drula E."/>
            <person name="Henrissat B."/>
            <person name="Wiebenga A."/>
            <person name="Lubbers R.J."/>
            <person name="Gomes A.C."/>
            <person name="Macurrencykelacurrency M.R."/>
            <person name="Stajich J."/>
            <person name="Grigoriev I.V."/>
            <person name="Mortensen U.H."/>
            <person name="De Vries R.P."/>
            <person name="Baker S.E."/>
            <person name="Andersen M.R."/>
        </authorList>
    </citation>
    <scope>NUCLEOTIDE SEQUENCE [LARGE SCALE GENOMIC DNA]</scope>
    <source>
        <strain evidence="6 7">CBS 449.75</strain>
    </source>
</reference>
<dbReference type="EMBL" id="JBFXLQ010000008">
    <property type="protein sequence ID" value="KAL2869892.1"/>
    <property type="molecule type" value="Genomic_DNA"/>
</dbReference>
<protein>
    <recommendedName>
        <fullName evidence="3">Putative gamma-glutamylcyclotransferase</fullName>
    </recommendedName>
</protein>
<keyword evidence="2" id="KW-0808">Transferase</keyword>
<dbReference type="InterPro" id="IPR009288">
    <property type="entry name" value="AIG2-like_dom"/>
</dbReference>
<evidence type="ECO:0000313" key="6">
    <source>
        <dbReference type="EMBL" id="KAL2869892.1"/>
    </source>
</evidence>
<comment type="caution">
    <text evidence="6">The sequence shown here is derived from an EMBL/GenBank/DDBJ whole genome shotgun (WGS) entry which is preliminary data.</text>
</comment>
<dbReference type="InterPro" id="IPR045038">
    <property type="entry name" value="AIG2-like"/>
</dbReference>
<feature type="domain" description="Gamma-glutamylcyclotransferase AIG2-like" evidence="5">
    <location>
        <begin position="64"/>
        <end position="153"/>
    </location>
</feature>
<evidence type="ECO:0000256" key="1">
    <source>
        <dbReference type="ARBA" id="ARBA00008861"/>
    </source>
</evidence>
<evidence type="ECO:0000259" key="5">
    <source>
        <dbReference type="Pfam" id="PF06094"/>
    </source>
</evidence>
<dbReference type="InterPro" id="IPR013024">
    <property type="entry name" value="GGCT-like"/>
</dbReference>
<comment type="similarity">
    <text evidence="1">Belongs to the gamma-glutamylcyclotransferase family.</text>
</comment>
<evidence type="ECO:0000256" key="4">
    <source>
        <dbReference type="SAM" id="MobiDB-lite"/>
    </source>
</evidence>
<dbReference type="InterPro" id="IPR036568">
    <property type="entry name" value="GGCT-like_sf"/>
</dbReference>
<dbReference type="Pfam" id="PF06094">
    <property type="entry name" value="GGACT"/>
    <property type="match status" value="1"/>
</dbReference>
<sequence length="191" mass="21175">MPPDRDQEEAPNQPPPPPPPQAESLRPKISPFVQKLKTAAPEAFFQPVNPPRVTDLLATPTGPYFFYGTLADPSMLREILGLESEASLRLRPAKIIGYECKLWGQYPALVDAPGSIVEGVVYGVQTPQHGVKLAEYETGHYRAEPCRIVYTDANGPEQDLGYTLKFVGDERDLSEGTSDLRVWLRRMGRVG</sequence>
<evidence type="ECO:0000256" key="3">
    <source>
        <dbReference type="ARBA" id="ARBA00030602"/>
    </source>
</evidence>
<dbReference type="Gene3D" id="3.10.490.10">
    <property type="entry name" value="Gamma-glutamyl cyclotransferase-like"/>
    <property type="match status" value="1"/>
</dbReference>
<dbReference type="CDD" id="cd06661">
    <property type="entry name" value="GGCT_like"/>
    <property type="match status" value="1"/>
</dbReference>
<dbReference type="PANTHER" id="PTHR31544">
    <property type="entry name" value="AIG2-LIKE PROTEIN D"/>
    <property type="match status" value="1"/>
</dbReference>
<name>A0ABR4M2M7_9EURO</name>
<gene>
    <name evidence="6" type="ORF">BJX67DRAFT_347245</name>
</gene>
<dbReference type="GeneID" id="98143582"/>
<keyword evidence="7" id="KW-1185">Reference proteome</keyword>
<accession>A0ABR4M2M7</accession>
<feature type="region of interest" description="Disordered" evidence="4">
    <location>
        <begin position="1"/>
        <end position="31"/>
    </location>
</feature>
<evidence type="ECO:0000256" key="2">
    <source>
        <dbReference type="ARBA" id="ARBA00022679"/>
    </source>
</evidence>
<organism evidence="6 7">
    <name type="scientific">Aspergillus lucknowensis</name>
    <dbReference type="NCBI Taxonomy" id="176173"/>
    <lineage>
        <taxon>Eukaryota</taxon>
        <taxon>Fungi</taxon>
        <taxon>Dikarya</taxon>
        <taxon>Ascomycota</taxon>
        <taxon>Pezizomycotina</taxon>
        <taxon>Eurotiomycetes</taxon>
        <taxon>Eurotiomycetidae</taxon>
        <taxon>Eurotiales</taxon>
        <taxon>Aspergillaceae</taxon>
        <taxon>Aspergillus</taxon>
        <taxon>Aspergillus subgen. Nidulantes</taxon>
    </lineage>
</organism>
<dbReference type="PANTHER" id="PTHR31544:SF4">
    <property type="entry name" value="GAMMA-GLUTAMYLCYCLOTRANSFERASE-RELATED"/>
    <property type="match status" value="1"/>
</dbReference>
<dbReference type="SUPFAM" id="SSF110857">
    <property type="entry name" value="Gamma-glutamyl cyclotransferase-like"/>
    <property type="match status" value="1"/>
</dbReference>
<proteinExistence type="inferred from homology"/>
<evidence type="ECO:0000313" key="7">
    <source>
        <dbReference type="Proteomes" id="UP001610432"/>
    </source>
</evidence>
<feature type="compositionally biased region" description="Pro residues" evidence="4">
    <location>
        <begin position="12"/>
        <end position="21"/>
    </location>
</feature>